<keyword evidence="5" id="KW-0418">Kinase</keyword>
<dbReference type="SMART" id="SM00072">
    <property type="entry name" value="GuKc"/>
    <property type="match status" value="1"/>
</dbReference>
<sequence length="209" mass="23153">MVSTNIGLPKLPLLVICGPSGCGKSTLLDMLFKRYPDKFGFSVSHTTRKPREGEKSGHHYHFTTPESINEAIANGEFLETATYSGNIYGTSIKAVETVSNAGKVCVLDIEMEGVKQVKQKPGLDLILVFIKPPSIQTLESRLRSRGTETEESLKRRLSVCKEEIKYGEDGNFDIVIVNENLAAAYGCLEDFLIDELLKRNIDLEQPSVN</sequence>
<protein>
    <recommendedName>
        <fullName evidence="2">guanylate kinase</fullName>
        <ecNumber evidence="2">2.7.4.8</ecNumber>
    </recommendedName>
</protein>
<evidence type="ECO:0000259" key="7">
    <source>
        <dbReference type="PROSITE" id="PS50052"/>
    </source>
</evidence>
<dbReference type="FunFam" id="3.30.63.10:FF:000002">
    <property type="entry name" value="Guanylate kinase 1"/>
    <property type="match status" value="1"/>
</dbReference>
<dbReference type="Gene3D" id="3.30.63.10">
    <property type="entry name" value="Guanylate Kinase phosphate binding domain"/>
    <property type="match status" value="1"/>
</dbReference>
<comment type="similarity">
    <text evidence="1">Belongs to the guanylate kinase family.</text>
</comment>
<keyword evidence="3" id="KW-0808">Transferase</keyword>
<dbReference type="InterPro" id="IPR008144">
    <property type="entry name" value="Guanylate_kin-like_dom"/>
</dbReference>
<evidence type="ECO:0000313" key="9">
    <source>
        <dbReference type="Proteomes" id="UP001152798"/>
    </source>
</evidence>
<dbReference type="Gene3D" id="3.40.50.300">
    <property type="entry name" value="P-loop containing nucleotide triphosphate hydrolases"/>
    <property type="match status" value="1"/>
</dbReference>
<dbReference type="NCBIfam" id="TIGR03263">
    <property type="entry name" value="guanyl_kin"/>
    <property type="match status" value="1"/>
</dbReference>
<dbReference type="SUPFAM" id="SSF52540">
    <property type="entry name" value="P-loop containing nucleoside triphosphate hydrolases"/>
    <property type="match status" value="1"/>
</dbReference>
<gene>
    <name evidence="8" type="ORF">NEZAVI_LOCUS8004</name>
</gene>
<organism evidence="8 9">
    <name type="scientific">Nezara viridula</name>
    <name type="common">Southern green stink bug</name>
    <name type="synonym">Cimex viridulus</name>
    <dbReference type="NCBI Taxonomy" id="85310"/>
    <lineage>
        <taxon>Eukaryota</taxon>
        <taxon>Metazoa</taxon>
        <taxon>Ecdysozoa</taxon>
        <taxon>Arthropoda</taxon>
        <taxon>Hexapoda</taxon>
        <taxon>Insecta</taxon>
        <taxon>Pterygota</taxon>
        <taxon>Neoptera</taxon>
        <taxon>Paraneoptera</taxon>
        <taxon>Hemiptera</taxon>
        <taxon>Heteroptera</taxon>
        <taxon>Panheteroptera</taxon>
        <taxon>Pentatomomorpha</taxon>
        <taxon>Pentatomoidea</taxon>
        <taxon>Pentatomidae</taxon>
        <taxon>Pentatominae</taxon>
        <taxon>Nezara</taxon>
    </lineage>
</organism>
<evidence type="ECO:0000256" key="5">
    <source>
        <dbReference type="ARBA" id="ARBA00022777"/>
    </source>
</evidence>
<dbReference type="OrthoDB" id="6334211at2759"/>
<dbReference type="PANTHER" id="PTHR23117:SF13">
    <property type="entry name" value="GUANYLATE KINASE"/>
    <property type="match status" value="1"/>
</dbReference>
<dbReference type="GO" id="GO:0005524">
    <property type="term" value="F:ATP binding"/>
    <property type="evidence" value="ECO:0007669"/>
    <property type="project" value="UniProtKB-KW"/>
</dbReference>
<proteinExistence type="inferred from homology"/>
<keyword evidence="9" id="KW-1185">Reference proteome</keyword>
<evidence type="ECO:0000313" key="8">
    <source>
        <dbReference type="EMBL" id="CAH1398330.1"/>
    </source>
</evidence>
<dbReference type="FunFam" id="3.40.50.300:FF:000776">
    <property type="entry name" value="Guanylate kinase 2"/>
    <property type="match status" value="1"/>
</dbReference>
<name>A0A9P0HAD3_NEZVI</name>
<dbReference type="GO" id="GO:0004385">
    <property type="term" value="F:GMP kinase activity"/>
    <property type="evidence" value="ECO:0007669"/>
    <property type="project" value="UniProtKB-EC"/>
</dbReference>
<dbReference type="InterPro" id="IPR017665">
    <property type="entry name" value="Guanylate_kinase"/>
</dbReference>
<dbReference type="PROSITE" id="PS50052">
    <property type="entry name" value="GUANYLATE_KINASE_2"/>
    <property type="match status" value="1"/>
</dbReference>
<dbReference type="EMBL" id="OV725080">
    <property type="protein sequence ID" value="CAH1398330.1"/>
    <property type="molecule type" value="Genomic_DNA"/>
</dbReference>
<dbReference type="Proteomes" id="UP001152798">
    <property type="component" value="Chromosome 4"/>
</dbReference>
<dbReference type="EC" id="2.7.4.8" evidence="2"/>
<dbReference type="Pfam" id="PF00625">
    <property type="entry name" value="Guanylate_kin"/>
    <property type="match status" value="1"/>
</dbReference>
<dbReference type="AlphaFoldDB" id="A0A9P0HAD3"/>
<accession>A0A9P0HAD3</accession>
<keyword evidence="6" id="KW-0067">ATP-binding</keyword>
<keyword evidence="4" id="KW-0547">Nucleotide-binding</keyword>
<evidence type="ECO:0000256" key="3">
    <source>
        <dbReference type="ARBA" id="ARBA00022679"/>
    </source>
</evidence>
<feature type="domain" description="Guanylate kinase-like" evidence="7">
    <location>
        <begin position="11"/>
        <end position="193"/>
    </location>
</feature>
<evidence type="ECO:0000256" key="2">
    <source>
        <dbReference type="ARBA" id="ARBA00012961"/>
    </source>
</evidence>
<dbReference type="GO" id="GO:0005829">
    <property type="term" value="C:cytosol"/>
    <property type="evidence" value="ECO:0007669"/>
    <property type="project" value="TreeGrafter"/>
</dbReference>
<evidence type="ECO:0000256" key="1">
    <source>
        <dbReference type="ARBA" id="ARBA00005790"/>
    </source>
</evidence>
<dbReference type="InterPro" id="IPR020590">
    <property type="entry name" value="Guanylate_kinase_CS"/>
</dbReference>
<evidence type="ECO:0000256" key="6">
    <source>
        <dbReference type="ARBA" id="ARBA00022840"/>
    </source>
</evidence>
<dbReference type="PROSITE" id="PS00856">
    <property type="entry name" value="GUANYLATE_KINASE_1"/>
    <property type="match status" value="1"/>
</dbReference>
<dbReference type="CDD" id="cd00071">
    <property type="entry name" value="GMPK"/>
    <property type="match status" value="1"/>
</dbReference>
<evidence type="ECO:0000256" key="4">
    <source>
        <dbReference type="ARBA" id="ARBA00022741"/>
    </source>
</evidence>
<reference evidence="8" key="1">
    <citation type="submission" date="2022-01" db="EMBL/GenBank/DDBJ databases">
        <authorList>
            <person name="King R."/>
        </authorList>
    </citation>
    <scope>NUCLEOTIDE SEQUENCE</scope>
</reference>
<dbReference type="InterPro" id="IPR008145">
    <property type="entry name" value="GK/Ca_channel_bsu"/>
</dbReference>
<dbReference type="PANTHER" id="PTHR23117">
    <property type="entry name" value="GUANYLATE KINASE-RELATED"/>
    <property type="match status" value="1"/>
</dbReference>
<dbReference type="InterPro" id="IPR027417">
    <property type="entry name" value="P-loop_NTPase"/>
</dbReference>